<comment type="caution">
    <text evidence="2">The sequence shown here is derived from an EMBL/GenBank/DDBJ whole genome shotgun (WGS) entry which is preliminary data.</text>
</comment>
<dbReference type="InterPro" id="IPR002575">
    <property type="entry name" value="Aminoglycoside_PTrfase"/>
</dbReference>
<sequence>MASFDLAKKEDVLRYLSSGPFASTEVVPFSGGFGNYTYRLRLRDEYQGRRTAVLKHGKPCLPGATSFAFALYRQNFDQTAMREVRKLLPEDSLATTPEVYLYDEDASVIVMEDCGEDSVTLKDLLKSGPPVSLEIAHRIGAALGTFLARLHAWGKSKENVLNMFEGNKQARTLSAWATYGRLVETLSGASNLPVLDDPPLNISADKLTTIAKIAQETTDAMESAHEAVLMGDFWPGNVLLLLKHSDSGVDVERIFIVDWELVKPGLPGLDIGQFCGEMQQMRHFYPATEPLVQELVSQFLGTYRTTSNGPLVQEAKVALTHIGAHLVAWTVRSGWEGKENTREAALEGVECLLDGYEGKQEKIDASVVGVLTR</sequence>
<dbReference type="AlphaFoldDB" id="A0A4Y9Y9T3"/>
<dbReference type="PANTHER" id="PTHR21310:SF40">
    <property type="entry name" value="AMINOGLYCOSIDE PHOSPHOTRANSFERASE DOMAIN-CONTAINING PROTEIN-RELATED"/>
    <property type="match status" value="1"/>
</dbReference>
<dbReference type="PANTHER" id="PTHR21310">
    <property type="entry name" value="AMINOGLYCOSIDE PHOSPHOTRANSFERASE-RELATED-RELATED"/>
    <property type="match status" value="1"/>
</dbReference>
<proteinExistence type="predicted"/>
<gene>
    <name evidence="2" type="ORF">EVG20_g8126</name>
</gene>
<dbReference type="InterPro" id="IPR011009">
    <property type="entry name" value="Kinase-like_dom_sf"/>
</dbReference>
<dbReference type="EMBL" id="SEOQ01000678">
    <property type="protein sequence ID" value="TFY58493.1"/>
    <property type="molecule type" value="Genomic_DNA"/>
</dbReference>
<dbReference type="Gene3D" id="3.90.1200.10">
    <property type="match status" value="1"/>
</dbReference>
<dbReference type="Pfam" id="PF01636">
    <property type="entry name" value="APH"/>
    <property type="match status" value="1"/>
</dbReference>
<dbReference type="STRING" id="205917.A0A4Y9Y9T3"/>
<keyword evidence="3" id="KW-1185">Reference proteome</keyword>
<protein>
    <recommendedName>
        <fullName evidence="1">Aminoglycoside phosphotransferase domain-containing protein</fullName>
    </recommendedName>
</protein>
<evidence type="ECO:0000313" key="3">
    <source>
        <dbReference type="Proteomes" id="UP000298327"/>
    </source>
</evidence>
<name>A0A4Y9Y9T3_9AGAM</name>
<dbReference type="SUPFAM" id="SSF56112">
    <property type="entry name" value="Protein kinase-like (PK-like)"/>
    <property type="match status" value="1"/>
</dbReference>
<dbReference type="Proteomes" id="UP000298327">
    <property type="component" value="Unassembled WGS sequence"/>
</dbReference>
<dbReference type="OrthoDB" id="25129at2759"/>
<feature type="domain" description="Aminoglycoside phosphotransferase" evidence="1">
    <location>
        <begin position="26"/>
        <end position="289"/>
    </location>
</feature>
<evidence type="ECO:0000259" key="1">
    <source>
        <dbReference type="Pfam" id="PF01636"/>
    </source>
</evidence>
<reference evidence="2 3" key="1">
    <citation type="submission" date="2019-02" db="EMBL/GenBank/DDBJ databases">
        <title>Genome sequencing of the rare red list fungi Dentipellis fragilis.</title>
        <authorList>
            <person name="Buettner E."/>
            <person name="Kellner H."/>
        </authorList>
    </citation>
    <scope>NUCLEOTIDE SEQUENCE [LARGE SCALE GENOMIC DNA]</scope>
    <source>
        <strain evidence="2 3">DSM 105465</strain>
    </source>
</reference>
<organism evidence="2 3">
    <name type="scientific">Dentipellis fragilis</name>
    <dbReference type="NCBI Taxonomy" id="205917"/>
    <lineage>
        <taxon>Eukaryota</taxon>
        <taxon>Fungi</taxon>
        <taxon>Dikarya</taxon>
        <taxon>Basidiomycota</taxon>
        <taxon>Agaricomycotina</taxon>
        <taxon>Agaricomycetes</taxon>
        <taxon>Russulales</taxon>
        <taxon>Hericiaceae</taxon>
        <taxon>Dentipellis</taxon>
    </lineage>
</organism>
<dbReference type="InterPro" id="IPR051678">
    <property type="entry name" value="AGP_Transferase"/>
</dbReference>
<dbReference type="Gene3D" id="3.30.200.20">
    <property type="entry name" value="Phosphorylase Kinase, domain 1"/>
    <property type="match status" value="1"/>
</dbReference>
<evidence type="ECO:0000313" key="2">
    <source>
        <dbReference type="EMBL" id="TFY58493.1"/>
    </source>
</evidence>
<accession>A0A4Y9Y9T3</accession>